<gene>
    <name evidence="3" type="ORF">P5673_000067</name>
</gene>
<evidence type="ECO:0000313" key="4">
    <source>
        <dbReference type="Proteomes" id="UP001249851"/>
    </source>
</evidence>
<dbReference type="Proteomes" id="UP001249851">
    <property type="component" value="Unassembled WGS sequence"/>
</dbReference>
<dbReference type="AlphaFoldDB" id="A0AAD9R6H7"/>
<feature type="coiled-coil region" evidence="1">
    <location>
        <begin position="101"/>
        <end position="185"/>
    </location>
</feature>
<protein>
    <submittedName>
        <fullName evidence="3">Uncharacterized protein</fullName>
    </submittedName>
</protein>
<keyword evidence="4" id="KW-1185">Reference proteome</keyword>
<organism evidence="3 4">
    <name type="scientific">Acropora cervicornis</name>
    <name type="common">Staghorn coral</name>
    <dbReference type="NCBI Taxonomy" id="6130"/>
    <lineage>
        <taxon>Eukaryota</taxon>
        <taxon>Metazoa</taxon>
        <taxon>Cnidaria</taxon>
        <taxon>Anthozoa</taxon>
        <taxon>Hexacorallia</taxon>
        <taxon>Scleractinia</taxon>
        <taxon>Astrocoeniina</taxon>
        <taxon>Acroporidae</taxon>
        <taxon>Acropora</taxon>
    </lineage>
</organism>
<feature type="compositionally biased region" description="Basic and acidic residues" evidence="2">
    <location>
        <begin position="316"/>
        <end position="328"/>
    </location>
</feature>
<evidence type="ECO:0000256" key="1">
    <source>
        <dbReference type="SAM" id="Coils"/>
    </source>
</evidence>
<accession>A0AAD9R6H7</accession>
<dbReference type="EMBL" id="JARQWQ010000001">
    <property type="protein sequence ID" value="KAK2573957.1"/>
    <property type="molecule type" value="Genomic_DNA"/>
</dbReference>
<feature type="region of interest" description="Disordered" evidence="2">
    <location>
        <begin position="304"/>
        <end position="328"/>
    </location>
</feature>
<feature type="region of interest" description="Disordered" evidence="2">
    <location>
        <begin position="62"/>
        <end position="81"/>
    </location>
</feature>
<evidence type="ECO:0000313" key="3">
    <source>
        <dbReference type="EMBL" id="KAK2573957.1"/>
    </source>
</evidence>
<sequence>MAHMRSGLKPTVPSRHSPSKLPPVSTPVRAGWGTTTPPFTSVSNVDWTIEMVRGIRLKTGTKMPVSSRKSPSKSFVNDEPRTSSLQILPKHKENTVVPSPQNDMEKEIEKLKSKIMSLQKLIEQLKAEIKEKSATITELEKKLKTQETEFGEEKKKFKSIIIDKEKELAELKRVFDRELEELKAQHLKELFERDGKIKVMKMHMADVLKDKSRVTEETDVLKLKLKSMKSANQGQCQNCFVMEKQLQSKISELRDKEVVAIELQRLCSKMEKQLVQQVNLEEQRRKYFRVGVLNRGAFRGKNPLSSLSIDTQENEGIEHDGDGIEKLT</sequence>
<keyword evidence="1" id="KW-0175">Coiled coil</keyword>
<name>A0AAD9R6H7_ACRCE</name>
<reference evidence="3" key="1">
    <citation type="journal article" date="2023" name="G3 (Bethesda)">
        <title>Whole genome assembly and annotation of the endangered Caribbean coral Acropora cervicornis.</title>
        <authorList>
            <person name="Selwyn J.D."/>
            <person name="Vollmer S.V."/>
        </authorList>
    </citation>
    <scope>NUCLEOTIDE SEQUENCE</scope>
    <source>
        <strain evidence="3">K2</strain>
    </source>
</reference>
<feature type="region of interest" description="Disordered" evidence="2">
    <location>
        <begin position="1"/>
        <end position="35"/>
    </location>
</feature>
<evidence type="ECO:0000256" key="2">
    <source>
        <dbReference type="SAM" id="MobiDB-lite"/>
    </source>
</evidence>
<proteinExistence type="predicted"/>
<reference evidence="3" key="2">
    <citation type="journal article" date="2023" name="Science">
        <title>Genomic signatures of disease resistance in endangered staghorn corals.</title>
        <authorList>
            <person name="Vollmer S.V."/>
            <person name="Selwyn J.D."/>
            <person name="Despard B.A."/>
            <person name="Roesel C.L."/>
        </authorList>
    </citation>
    <scope>NUCLEOTIDE SEQUENCE</scope>
    <source>
        <strain evidence="3">K2</strain>
    </source>
</reference>
<comment type="caution">
    <text evidence="3">The sequence shown here is derived from an EMBL/GenBank/DDBJ whole genome shotgun (WGS) entry which is preliminary data.</text>
</comment>